<keyword evidence="3" id="KW-1185">Reference proteome</keyword>
<name>A0ABV5UGT5_9PSEU</name>
<organism evidence="2 3">
    <name type="scientific">Amycolatopsis plumensis</name>
    <dbReference type="NCBI Taxonomy" id="236508"/>
    <lineage>
        <taxon>Bacteria</taxon>
        <taxon>Bacillati</taxon>
        <taxon>Actinomycetota</taxon>
        <taxon>Actinomycetes</taxon>
        <taxon>Pseudonocardiales</taxon>
        <taxon>Pseudonocardiaceae</taxon>
        <taxon>Amycolatopsis</taxon>
    </lineage>
</organism>
<sequence>MPTSLPSALTGENALRKRHSTGEDRRRGRGTPGITEPPGSATWHVGDLDDPQLDALSQIVHKGLRESVEPGEELYWLDWQHVGYRFDPARVDGAGPRRPGAVLPDGDYHLYLTRIGAELTAALGEPVRRTPG</sequence>
<protein>
    <submittedName>
        <fullName evidence="2">DUF2716 domain-containing protein</fullName>
    </submittedName>
</protein>
<gene>
    <name evidence="2" type="ORF">ACFFTO_41125</name>
</gene>
<dbReference type="InterPro" id="IPR020323">
    <property type="entry name" value="DUF2716"/>
</dbReference>
<proteinExistence type="predicted"/>
<dbReference type="Proteomes" id="UP001589535">
    <property type="component" value="Unassembled WGS sequence"/>
</dbReference>
<evidence type="ECO:0000313" key="3">
    <source>
        <dbReference type="Proteomes" id="UP001589535"/>
    </source>
</evidence>
<comment type="caution">
    <text evidence="2">The sequence shown here is derived from an EMBL/GenBank/DDBJ whole genome shotgun (WGS) entry which is preliminary data.</text>
</comment>
<evidence type="ECO:0000256" key="1">
    <source>
        <dbReference type="SAM" id="MobiDB-lite"/>
    </source>
</evidence>
<accession>A0ABV5UGT5</accession>
<dbReference type="RefSeq" id="WP_378206306.1">
    <property type="nucleotide sequence ID" value="NZ_JBHMBK010000056.1"/>
</dbReference>
<feature type="region of interest" description="Disordered" evidence="1">
    <location>
        <begin position="1"/>
        <end position="46"/>
    </location>
</feature>
<reference evidence="2 3" key="1">
    <citation type="submission" date="2024-09" db="EMBL/GenBank/DDBJ databases">
        <authorList>
            <person name="Sun Q."/>
            <person name="Mori K."/>
        </authorList>
    </citation>
    <scope>NUCLEOTIDE SEQUENCE [LARGE SCALE GENOMIC DNA]</scope>
    <source>
        <strain evidence="2 3">JCM 13852</strain>
    </source>
</reference>
<evidence type="ECO:0000313" key="2">
    <source>
        <dbReference type="EMBL" id="MFB9690614.1"/>
    </source>
</evidence>
<dbReference type="EMBL" id="JBHMBK010000056">
    <property type="protein sequence ID" value="MFB9690614.1"/>
    <property type="molecule type" value="Genomic_DNA"/>
</dbReference>
<dbReference type="Pfam" id="PF10898">
    <property type="entry name" value="DUF2716"/>
    <property type="match status" value="1"/>
</dbReference>